<comment type="caution">
    <text evidence="2">The sequence shown here is derived from an EMBL/GenBank/DDBJ whole genome shotgun (WGS) entry which is preliminary data.</text>
</comment>
<dbReference type="Proteomes" id="UP001138757">
    <property type="component" value="Unassembled WGS sequence"/>
</dbReference>
<proteinExistence type="predicted"/>
<evidence type="ECO:0000313" key="2">
    <source>
        <dbReference type="EMBL" id="MBT2186747.1"/>
    </source>
</evidence>
<accession>A0A9X1IQJ2</accession>
<gene>
    <name evidence="2" type="ORF">KK488_07265</name>
</gene>
<organism evidence="2 3">
    <name type="scientific">Sphingobium nicotianae</name>
    <dbReference type="NCBI Taxonomy" id="2782607"/>
    <lineage>
        <taxon>Bacteria</taxon>
        <taxon>Pseudomonadati</taxon>
        <taxon>Pseudomonadota</taxon>
        <taxon>Alphaproteobacteria</taxon>
        <taxon>Sphingomonadales</taxon>
        <taxon>Sphingomonadaceae</taxon>
        <taxon>Sphingobium</taxon>
    </lineage>
</organism>
<keyword evidence="1" id="KW-0732">Signal</keyword>
<dbReference type="AlphaFoldDB" id="A0A9X1IQJ2"/>
<feature type="signal peptide" evidence="1">
    <location>
        <begin position="1"/>
        <end position="25"/>
    </location>
</feature>
<feature type="chain" id="PRO_5040878348" evidence="1">
    <location>
        <begin position="26"/>
        <end position="199"/>
    </location>
</feature>
<name>A0A9X1IQJ2_9SPHN</name>
<evidence type="ECO:0000256" key="1">
    <source>
        <dbReference type="SAM" id="SignalP"/>
    </source>
</evidence>
<sequence length="199" mass="21953">MLRRSGFALAIATLSLLALSTMARAHKLRVQGAAVTVAGSSVTVTPSRDWNSLGKKIGKNTETWTLDGEQLNDVTFFAGIAPGNPLVKERSKKHAPLPKFTRTTLLVEVPELLEGTHRTYKNSGAFKLLSTQAATFLGRDGVFFTYEFTDEDQLTRRGEAHAAIIDGKLFMMTFEAPRLGYFARSENDFRALVTSARLR</sequence>
<protein>
    <submittedName>
        <fullName evidence="2">Uncharacterized protein</fullName>
    </submittedName>
</protein>
<evidence type="ECO:0000313" key="3">
    <source>
        <dbReference type="Proteomes" id="UP001138757"/>
    </source>
</evidence>
<keyword evidence="3" id="KW-1185">Reference proteome</keyword>
<reference evidence="2" key="1">
    <citation type="submission" date="2021-05" db="EMBL/GenBank/DDBJ databases">
        <title>Genome of Sphingobium sp. strain.</title>
        <authorList>
            <person name="Fan R."/>
        </authorList>
    </citation>
    <scope>NUCLEOTIDE SEQUENCE</scope>
    <source>
        <strain evidence="2">H33</strain>
    </source>
</reference>
<dbReference type="EMBL" id="JAHGAW010000004">
    <property type="protein sequence ID" value="MBT2186747.1"/>
    <property type="molecule type" value="Genomic_DNA"/>
</dbReference>